<dbReference type="EMBL" id="JANEYG010000065">
    <property type="protein sequence ID" value="KAJ8914736.1"/>
    <property type="molecule type" value="Genomic_DNA"/>
</dbReference>
<accession>A0AAV8VLH9</accession>
<dbReference type="InterPro" id="IPR036397">
    <property type="entry name" value="RNaseH_sf"/>
</dbReference>
<organism evidence="1 2">
    <name type="scientific">Exocentrus adspersus</name>
    <dbReference type="NCBI Taxonomy" id="1586481"/>
    <lineage>
        <taxon>Eukaryota</taxon>
        <taxon>Metazoa</taxon>
        <taxon>Ecdysozoa</taxon>
        <taxon>Arthropoda</taxon>
        <taxon>Hexapoda</taxon>
        <taxon>Insecta</taxon>
        <taxon>Pterygota</taxon>
        <taxon>Neoptera</taxon>
        <taxon>Endopterygota</taxon>
        <taxon>Coleoptera</taxon>
        <taxon>Polyphaga</taxon>
        <taxon>Cucujiformia</taxon>
        <taxon>Chrysomeloidea</taxon>
        <taxon>Cerambycidae</taxon>
        <taxon>Lamiinae</taxon>
        <taxon>Acanthocinini</taxon>
        <taxon>Exocentrus</taxon>
    </lineage>
</organism>
<dbReference type="PANTHER" id="PTHR31511">
    <property type="entry name" value="PROTEIN CBG23764"/>
    <property type="match status" value="1"/>
</dbReference>
<protein>
    <recommendedName>
        <fullName evidence="3">DNA-directed DNA polymerase</fullName>
    </recommendedName>
</protein>
<evidence type="ECO:0008006" key="3">
    <source>
        <dbReference type="Google" id="ProtNLM"/>
    </source>
</evidence>
<evidence type="ECO:0000313" key="1">
    <source>
        <dbReference type="EMBL" id="KAJ8914736.1"/>
    </source>
</evidence>
<gene>
    <name evidence="1" type="ORF">NQ315_017447</name>
</gene>
<dbReference type="Gene3D" id="3.30.420.10">
    <property type="entry name" value="Ribonuclease H-like superfamily/Ribonuclease H"/>
    <property type="match status" value="1"/>
</dbReference>
<dbReference type="GO" id="GO:0003676">
    <property type="term" value="F:nucleic acid binding"/>
    <property type="evidence" value="ECO:0007669"/>
    <property type="project" value="InterPro"/>
</dbReference>
<dbReference type="SUPFAM" id="SSF56672">
    <property type="entry name" value="DNA/RNA polymerases"/>
    <property type="match status" value="1"/>
</dbReference>
<reference evidence="1 2" key="1">
    <citation type="journal article" date="2023" name="Insect Mol. Biol.">
        <title>Genome sequencing provides insights into the evolution of gene families encoding plant cell wall-degrading enzymes in longhorned beetles.</title>
        <authorList>
            <person name="Shin N.R."/>
            <person name="Okamura Y."/>
            <person name="Kirsch R."/>
            <person name="Pauchet Y."/>
        </authorList>
    </citation>
    <scope>NUCLEOTIDE SEQUENCE [LARGE SCALE GENOMIC DNA]</scope>
    <source>
        <strain evidence="1">EAD_L_NR</strain>
    </source>
</reference>
<dbReference type="InterPro" id="IPR043502">
    <property type="entry name" value="DNA/RNA_pol_sf"/>
</dbReference>
<keyword evidence="2" id="KW-1185">Reference proteome</keyword>
<evidence type="ECO:0000313" key="2">
    <source>
        <dbReference type="Proteomes" id="UP001159042"/>
    </source>
</evidence>
<proteinExistence type="predicted"/>
<dbReference type="SUPFAM" id="SSF53098">
    <property type="entry name" value="Ribonuclease H-like"/>
    <property type="match status" value="1"/>
</dbReference>
<dbReference type="Proteomes" id="UP001159042">
    <property type="component" value="Unassembled WGS sequence"/>
</dbReference>
<dbReference type="GO" id="GO:0042575">
    <property type="term" value="C:DNA polymerase complex"/>
    <property type="evidence" value="ECO:0007669"/>
    <property type="project" value="UniProtKB-ARBA"/>
</dbReference>
<dbReference type="InterPro" id="IPR012337">
    <property type="entry name" value="RNaseH-like_sf"/>
</dbReference>
<name>A0AAV8VLH9_9CUCU</name>
<sequence length="1262" mass="146598">MISEVKLGVGWHSRWRQESGSQRVANLVKLEPIFSIKKIVQDGRPERGHKELKGWEEQSMEVKDRYHLFSEMLAAIITRMRALLTLLVVGSTSRANEDIKAGLRECTLAVRRLHKELKQAETIGKKQHLLGQLREVKSMSKQLKTLQKKGAGINSRKETARNRIHWDDTTSAFDSRIRTGDCFALFKRRINNALKKEAAVKVNTVFGGEFVMAKGDRVLMEHKYFTTSNSAIYRDTDLEQWFNAKVIAPIVGELSEFQERDSGWALNRVVNLGVNINKFTPQVGSSYIELPQQIKAKQACINVNNNDQACFAWALTSAMYPVVEHPQRISKYPHYSEVLKLKGVQFQITLKQIPNVEKQNNLSINVYILEKRSSGFVTLPTYLSNDKKDRHINLLLIQSRYGDVDDEPLRYHYVWIKDLSRLLSSQLSKNRMKKHFCDRCLHYFSSMERLSKHYEDCKNAKHCKVRLPNEHQKSLKFKNFKNKEKVPFVVYADLESVLKQVNCGNKYQHHLPAAVGYYVKCSYDPSLSFYRSYRGEDCMSWFAREMNQFAEDVETVFLCPFDIKLTPTQEADFNRATHCHICEQPFKPDDVKVRDHNNLIPENNYRGAAHNYWNINYKDGVVVPVIFHNLSGYDANFIVENIANDMPGRVDLLPITKEKYISFTKNLDQNLIKVRFIDSFHFMNFSLDTLASSLTEFPNLKEQFADLDKYQFNLLTRKGIFCYDYMDNMEKFDATVLPPIDRFYNKLTDSSISDEDYQHAKNVWAAFNITNLGEYTDLYMKTDILLLVDVFERFRHSSHMTYNLDPAHYYTLPGYTWDCMLFKTRQTLELLTEIDMLMFVERGIRGGLSKICAKRKSVANNKYMPDYNPNEPSQYLMYFDVNNQYGWAMSQSLPYGGFKWVDPNIDVLSIGDESSKGYILEVDLEYPNHLHDAHKDLPFCPEHSAPPRCKNVKLLGTLHNKTRYIIHYRALKQALVNGLILTKIHRAFEKNLLKLMNNAVFAKTMENIRRHSIVKLVNKWSGRYGAEALISKPEFKAATIFNENLVAIELRKCEIYFCKPIYVGMCILDLANTTIYDFHYGYMKPEFDDDCSALYTDTDSLIYEIRNRDPYEVIRRDCHLRFDTSDYPANNGYNIPQVNKKVLGMMKDEFNGTPIELFVGLRSKMYTVKRAGSSSDNIKKVKGIKKSVIKNVITLEDYLECVDNFKEKVITQNLIKSEKYQVYSIMQEKIALSPYDDKRYLTEGSYDTLPWGHYSIIDESNG</sequence>
<dbReference type="InterPro" id="IPR023211">
    <property type="entry name" value="DNA_pol_palm_dom_sf"/>
</dbReference>
<dbReference type="Gene3D" id="3.90.1600.10">
    <property type="entry name" value="Palm domain of DNA polymerase"/>
    <property type="match status" value="1"/>
</dbReference>
<comment type="caution">
    <text evidence="1">The sequence shown here is derived from an EMBL/GenBank/DDBJ whole genome shotgun (WGS) entry which is preliminary data.</text>
</comment>
<dbReference type="PANTHER" id="PTHR31511:SF12">
    <property type="entry name" value="RHO TERMINATION FACTOR N-TERMINAL DOMAIN-CONTAINING PROTEIN"/>
    <property type="match status" value="1"/>
</dbReference>
<dbReference type="AlphaFoldDB" id="A0AAV8VLH9"/>
<dbReference type="GO" id="GO:0071897">
    <property type="term" value="P:DNA biosynthetic process"/>
    <property type="evidence" value="ECO:0007669"/>
    <property type="project" value="UniProtKB-ARBA"/>
</dbReference>